<name>A0ABV7WAU1_9MICO</name>
<keyword evidence="2" id="KW-0812">Transmembrane</keyword>
<gene>
    <name evidence="3" type="ORF">ACFOLH_00900</name>
</gene>
<keyword evidence="4" id="KW-1185">Reference proteome</keyword>
<comment type="caution">
    <text evidence="3">The sequence shown here is derived from an EMBL/GenBank/DDBJ whole genome shotgun (WGS) entry which is preliminary data.</text>
</comment>
<proteinExistence type="predicted"/>
<evidence type="ECO:0000256" key="1">
    <source>
        <dbReference type="SAM" id="MobiDB-lite"/>
    </source>
</evidence>
<sequence length="450" mass="46190">MTENHPQRSVLWPALRRFWPVALVTAVVAGLSTTLLVEATSRPSVVATASYVVPVAPPVAPLLPGQLPVTPSPLPTSPGAASDFAEVYAVLLLEDGAIIDAVSQATGVDREDVVDSLTAVAPPGGNVIRVTATAETRAETDALLGALDAVFAAPTSVTGNIPAGNLRPLFRGAVVESDGLAPLAPVVGAIVGLLLGIGAAVVLERGDSRFRSGEDVRALVTWPVLPLSHDPDDPRAEVLTERVRRAGTTSGTVALVAPRGARPGDLDDLAWVLDEADRGHTADGRLVWTVAGVLRGEGDSEQRAQDADALVLVVPSKARMRHVTAAVRAVEDLAVHPVVVALPSRKRTRRLRGRGGAQGTTAVADRLDHLDGLPAPVAGRDGTDPAPVPALTPSSLSRYRRDGVGSDGPDTTSGPSGAPGAAGEVPGQDQGSSAVVPDDEVTRTSSPTGR</sequence>
<evidence type="ECO:0000256" key="2">
    <source>
        <dbReference type="SAM" id="Phobius"/>
    </source>
</evidence>
<accession>A0ABV7WAU1</accession>
<reference evidence="4" key="1">
    <citation type="journal article" date="2019" name="Int. J. Syst. Evol. Microbiol.">
        <title>The Global Catalogue of Microorganisms (GCM) 10K type strain sequencing project: providing services to taxonomists for standard genome sequencing and annotation.</title>
        <authorList>
            <consortium name="The Broad Institute Genomics Platform"/>
            <consortium name="The Broad Institute Genome Sequencing Center for Infectious Disease"/>
            <person name="Wu L."/>
            <person name="Ma J."/>
        </authorList>
    </citation>
    <scope>NUCLEOTIDE SEQUENCE [LARGE SCALE GENOMIC DNA]</scope>
    <source>
        <strain evidence="4">NCAIM B.02333</strain>
    </source>
</reference>
<keyword evidence="2" id="KW-1133">Transmembrane helix</keyword>
<feature type="compositionally biased region" description="Low complexity" evidence="1">
    <location>
        <begin position="413"/>
        <end position="423"/>
    </location>
</feature>
<feature type="region of interest" description="Disordered" evidence="1">
    <location>
        <begin position="349"/>
        <end position="450"/>
    </location>
</feature>
<evidence type="ECO:0000313" key="3">
    <source>
        <dbReference type="EMBL" id="MFC3686895.1"/>
    </source>
</evidence>
<protein>
    <recommendedName>
        <fullName evidence="5">Capsular polysaccharide biosynthesis protein</fullName>
    </recommendedName>
</protein>
<feature type="transmembrane region" description="Helical" evidence="2">
    <location>
        <begin position="183"/>
        <end position="203"/>
    </location>
</feature>
<dbReference type="EMBL" id="JBHRWW010000001">
    <property type="protein sequence ID" value="MFC3686895.1"/>
    <property type="molecule type" value="Genomic_DNA"/>
</dbReference>
<dbReference type="RefSeq" id="WP_340291484.1">
    <property type="nucleotide sequence ID" value="NZ_JBBEOI010000041.1"/>
</dbReference>
<evidence type="ECO:0000313" key="4">
    <source>
        <dbReference type="Proteomes" id="UP001595685"/>
    </source>
</evidence>
<dbReference type="Proteomes" id="UP001595685">
    <property type="component" value="Unassembled WGS sequence"/>
</dbReference>
<organism evidence="3 4">
    <name type="scientific">Aquipuribacter hungaricus</name>
    <dbReference type="NCBI Taxonomy" id="545624"/>
    <lineage>
        <taxon>Bacteria</taxon>
        <taxon>Bacillati</taxon>
        <taxon>Actinomycetota</taxon>
        <taxon>Actinomycetes</taxon>
        <taxon>Micrococcales</taxon>
        <taxon>Intrasporangiaceae</taxon>
        <taxon>Aquipuribacter</taxon>
    </lineage>
</organism>
<feature type="transmembrane region" description="Helical" evidence="2">
    <location>
        <begin position="18"/>
        <end position="37"/>
    </location>
</feature>
<keyword evidence="2" id="KW-0472">Membrane</keyword>
<evidence type="ECO:0008006" key="5">
    <source>
        <dbReference type="Google" id="ProtNLM"/>
    </source>
</evidence>